<accession>A0A840RXH5</accession>
<protein>
    <submittedName>
        <fullName evidence="1">Uncharacterized protein</fullName>
    </submittedName>
</protein>
<gene>
    <name evidence="1" type="ORF">HNR39_004474</name>
</gene>
<name>A0A840RXH5_9BURK</name>
<proteinExistence type="predicted"/>
<dbReference type="AlphaFoldDB" id="A0A840RXH5"/>
<dbReference type="EMBL" id="JACHHQ010000018">
    <property type="protein sequence ID" value="MBB5202605.1"/>
    <property type="molecule type" value="Genomic_DNA"/>
</dbReference>
<keyword evidence="2" id="KW-1185">Reference proteome</keyword>
<dbReference type="Proteomes" id="UP000571084">
    <property type="component" value="Unassembled WGS sequence"/>
</dbReference>
<reference evidence="1 2" key="1">
    <citation type="submission" date="2020-08" db="EMBL/GenBank/DDBJ databases">
        <title>Genomic Encyclopedia of Type Strains, Phase IV (KMG-IV): sequencing the most valuable type-strain genomes for metagenomic binning, comparative biology and taxonomic classification.</title>
        <authorList>
            <person name="Goeker M."/>
        </authorList>
    </citation>
    <scope>NUCLEOTIDE SEQUENCE [LARGE SCALE GENOMIC DNA]</scope>
    <source>
        <strain evidence="1 2">DSM 23240</strain>
    </source>
</reference>
<comment type="caution">
    <text evidence="1">The sequence shown here is derived from an EMBL/GenBank/DDBJ whole genome shotgun (WGS) entry which is preliminary data.</text>
</comment>
<evidence type="ECO:0000313" key="2">
    <source>
        <dbReference type="Proteomes" id="UP000571084"/>
    </source>
</evidence>
<sequence>MAEYTGDLTDSEQADLLIEQAREFVEWMD</sequence>
<organism evidence="1 2">
    <name type="scientific">Glaciimonas immobilis</name>
    <dbReference type="NCBI Taxonomy" id="728004"/>
    <lineage>
        <taxon>Bacteria</taxon>
        <taxon>Pseudomonadati</taxon>
        <taxon>Pseudomonadota</taxon>
        <taxon>Betaproteobacteria</taxon>
        <taxon>Burkholderiales</taxon>
        <taxon>Oxalobacteraceae</taxon>
        <taxon>Glaciimonas</taxon>
    </lineage>
</organism>
<evidence type="ECO:0000313" key="1">
    <source>
        <dbReference type="EMBL" id="MBB5202605.1"/>
    </source>
</evidence>